<keyword evidence="6 9" id="KW-1133">Transmembrane helix</keyword>
<evidence type="ECO:0000313" key="12">
    <source>
        <dbReference type="Proteomes" id="UP001589795"/>
    </source>
</evidence>
<keyword evidence="4 9" id="KW-0997">Cell inner membrane</keyword>
<comment type="subunit">
    <text evidence="9">The complex comprises the extracytoplasmic solute receptor protein and the two transmembrane proteins.</text>
</comment>
<keyword evidence="2 9" id="KW-0813">Transport</keyword>
<evidence type="ECO:0000256" key="6">
    <source>
        <dbReference type="ARBA" id="ARBA00022989"/>
    </source>
</evidence>
<organism evidence="11 12">
    <name type="scientific">Paracoccus rhizosphaerae</name>
    <dbReference type="NCBI Taxonomy" id="1133347"/>
    <lineage>
        <taxon>Bacteria</taxon>
        <taxon>Pseudomonadati</taxon>
        <taxon>Pseudomonadota</taxon>
        <taxon>Alphaproteobacteria</taxon>
        <taxon>Rhodobacterales</taxon>
        <taxon>Paracoccaceae</taxon>
        <taxon>Paracoccus</taxon>
    </lineage>
</organism>
<feature type="transmembrane region" description="Helical" evidence="9">
    <location>
        <begin position="7"/>
        <end position="28"/>
    </location>
</feature>
<evidence type="ECO:0000256" key="4">
    <source>
        <dbReference type="ARBA" id="ARBA00022519"/>
    </source>
</evidence>
<evidence type="ECO:0000256" key="1">
    <source>
        <dbReference type="ARBA" id="ARBA00004429"/>
    </source>
</evidence>
<gene>
    <name evidence="11" type="ORF">ACFFIZ_09250</name>
</gene>
<evidence type="ECO:0000256" key="2">
    <source>
        <dbReference type="ARBA" id="ARBA00022448"/>
    </source>
</evidence>
<feature type="transmembrane region" description="Helical" evidence="9">
    <location>
        <begin position="79"/>
        <end position="100"/>
    </location>
</feature>
<evidence type="ECO:0000256" key="8">
    <source>
        <dbReference type="ARBA" id="ARBA00038436"/>
    </source>
</evidence>
<dbReference type="EMBL" id="JBHLWQ010000081">
    <property type="protein sequence ID" value="MFC0200499.1"/>
    <property type="molecule type" value="Genomic_DNA"/>
</dbReference>
<dbReference type="InterPro" id="IPR007387">
    <property type="entry name" value="TRAP_DctQ"/>
</dbReference>
<comment type="subcellular location">
    <subcellularLocation>
        <location evidence="1 9">Cell inner membrane</location>
        <topology evidence="1 9">Multi-pass membrane protein</topology>
    </subcellularLocation>
</comment>
<keyword evidence="7 9" id="KW-0472">Membrane</keyword>
<evidence type="ECO:0000256" key="3">
    <source>
        <dbReference type="ARBA" id="ARBA00022475"/>
    </source>
</evidence>
<name>A0ABV6CIB3_9RHOB</name>
<protein>
    <recommendedName>
        <fullName evidence="9">TRAP transporter small permease protein</fullName>
    </recommendedName>
</protein>
<dbReference type="InterPro" id="IPR055348">
    <property type="entry name" value="DctQ"/>
</dbReference>
<dbReference type="PANTHER" id="PTHR35011:SF2">
    <property type="entry name" value="2,3-DIKETO-L-GULONATE TRAP TRANSPORTER SMALL PERMEASE PROTEIN YIAM"/>
    <property type="match status" value="1"/>
</dbReference>
<dbReference type="Pfam" id="PF04290">
    <property type="entry name" value="DctQ"/>
    <property type="match status" value="1"/>
</dbReference>
<feature type="transmembrane region" description="Helical" evidence="9">
    <location>
        <begin position="120"/>
        <end position="146"/>
    </location>
</feature>
<reference evidence="11 12" key="1">
    <citation type="submission" date="2024-09" db="EMBL/GenBank/DDBJ databases">
        <authorList>
            <person name="Sun Q."/>
            <person name="Mori K."/>
        </authorList>
    </citation>
    <scope>NUCLEOTIDE SEQUENCE [LARGE SCALE GENOMIC DNA]</scope>
    <source>
        <strain evidence="11 12">CCM 7904</strain>
    </source>
</reference>
<feature type="domain" description="Tripartite ATP-independent periplasmic transporters DctQ component" evidence="10">
    <location>
        <begin position="17"/>
        <end position="143"/>
    </location>
</feature>
<evidence type="ECO:0000256" key="5">
    <source>
        <dbReference type="ARBA" id="ARBA00022692"/>
    </source>
</evidence>
<dbReference type="RefSeq" id="WP_265508244.1">
    <property type="nucleotide sequence ID" value="NZ_JAOTBE010000064.1"/>
</dbReference>
<dbReference type="Proteomes" id="UP001589795">
    <property type="component" value="Unassembled WGS sequence"/>
</dbReference>
<comment type="caution">
    <text evidence="11">The sequence shown here is derived from an EMBL/GenBank/DDBJ whole genome shotgun (WGS) entry which is preliminary data.</text>
</comment>
<proteinExistence type="inferred from homology"/>
<feature type="transmembrane region" description="Helical" evidence="9">
    <location>
        <begin position="40"/>
        <end position="58"/>
    </location>
</feature>
<keyword evidence="3" id="KW-1003">Cell membrane</keyword>
<evidence type="ECO:0000256" key="9">
    <source>
        <dbReference type="RuleBase" id="RU369079"/>
    </source>
</evidence>
<comment type="similarity">
    <text evidence="8 9">Belongs to the TRAP transporter small permease family.</text>
</comment>
<keyword evidence="5 9" id="KW-0812">Transmembrane</keyword>
<dbReference type="PANTHER" id="PTHR35011">
    <property type="entry name" value="2,3-DIKETO-L-GULONATE TRAP TRANSPORTER SMALL PERMEASE PROTEIN YIAM"/>
    <property type="match status" value="1"/>
</dbReference>
<keyword evidence="12" id="KW-1185">Reference proteome</keyword>
<accession>A0ABV6CIB3</accession>
<sequence>MAEAVETVAALCLAVVTVIVFASALGRYLFSTPIPDAFDISRILLGLALAWGYAVLGFRGGHICVDLLAETLPSRGRQLVEVFAQAALLIFTAALAWKMFGRVVSAYGSREATFDLRIPTWPLIGGVWLGLAVAVLTTLAGLLWLLAGKRMDDLDSGEVTYE</sequence>
<comment type="function">
    <text evidence="9">Part of the tripartite ATP-independent periplasmic (TRAP) transport system.</text>
</comment>
<evidence type="ECO:0000256" key="7">
    <source>
        <dbReference type="ARBA" id="ARBA00023136"/>
    </source>
</evidence>
<evidence type="ECO:0000313" key="11">
    <source>
        <dbReference type="EMBL" id="MFC0200499.1"/>
    </source>
</evidence>
<evidence type="ECO:0000259" key="10">
    <source>
        <dbReference type="Pfam" id="PF04290"/>
    </source>
</evidence>